<gene>
    <name evidence="1" type="ORF">D3H66_26180</name>
</gene>
<proteinExistence type="predicted"/>
<dbReference type="AlphaFoldDB" id="A0A5B0SPP7"/>
<protein>
    <submittedName>
        <fullName evidence="1">DUF4056 domain-containing protein</fullName>
    </submittedName>
</protein>
<feature type="non-terminal residue" evidence="1">
    <location>
        <position position="1"/>
    </location>
</feature>
<comment type="caution">
    <text evidence="1">The sequence shown here is derived from an EMBL/GenBank/DDBJ whole genome shotgun (WGS) entry which is preliminary data.</text>
</comment>
<dbReference type="EMBL" id="VTZD01000130">
    <property type="protein sequence ID" value="KAA1139777.1"/>
    <property type="molecule type" value="Genomic_DNA"/>
</dbReference>
<dbReference type="Proteomes" id="UP000323297">
    <property type="component" value="Unassembled WGS sequence"/>
</dbReference>
<evidence type="ECO:0000313" key="2">
    <source>
        <dbReference type="Proteomes" id="UP000323297"/>
    </source>
</evidence>
<accession>A0A5B0SPP7</accession>
<sequence length="46" mass="4925">ALAQLELRPGRTMARLPTPGAWYTAANFPELATVAQGRDSEVNSVP</sequence>
<evidence type="ECO:0000313" key="1">
    <source>
        <dbReference type="EMBL" id="KAA1139777.1"/>
    </source>
</evidence>
<organism evidence="1 2">
    <name type="scientific">Citrobacter portucalensis</name>
    <dbReference type="NCBI Taxonomy" id="1639133"/>
    <lineage>
        <taxon>Bacteria</taxon>
        <taxon>Pseudomonadati</taxon>
        <taxon>Pseudomonadota</taxon>
        <taxon>Gammaproteobacteria</taxon>
        <taxon>Enterobacterales</taxon>
        <taxon>Enterobacteriaceae</taxon>
        <taxon>Citrobacter</taxon>
        <taxon>Citrobacter freundii complex</taxon>
    </lineage>
</organism>
<reference evidence="1 2" key="1">
    <citation type="submission" date="2019-08" db="EMBL/GenBank/DDBJ databases">
        <title>Draft genome sequence of Citrobacter portucalensis strain isolated from green turtle.</title>
        <authorList>
            <person name="Fernandes M.R."/>
            <person name="Sellera F.P."/>
            <person name="Goldeberg D.W."/>
            <person name="Costa D.C."/>
            <person name="Lincopan N."/>
        </authorList>
    </citation>
    <scope>NUCLEOTIDE SEQUENCE [LARGE SCALE GENOMIC DNA]</scope>
    <source>
        <strain evidence="1 2">TV06</strain>
    </source>
</reference>
<name>A0A5B0SPP7_9ENTR</name>